<accession>D0LCJ3</accession>
<feature type="domain" description="PPIase cyclophilin-type" evidence="2">
    <location>
        <begin position="104"/>
        <end position="284"/>
    </location>
</feature>
<dbReference type="PROSITE" id="PS50072">
    <property type="entry name" value="CSA_PPIASE_2"/>
    <property type="match status" value="1"/>
</dbReference>
<dbReference type="RefSeq" id="WP_012834069.1">
    <property type="nucleotide sequence ID" value="NC_013441.1"/>
</dbReference>
<dbReference type="InterPro" id="IPR029000">
    <property type="entry name" value="Cyclophilin-like_dom_sf"/>
</dbReference>
<dbReference type="EMBL" id="CP001802">
    <property type="protein sequence ID" value="ACY21514.1"/>
    <property type="molecule type" value="Genomic_DNA"/>
</dbReference>
<evidence type="ECO:0000313" key="4">
    <source>
        <dbReference type="Proteomes" id="UP000001219"/>
    </source>
</evidence>
<proteinExistence type="predicted"/>
<organism evidence="3 4">
    <name type="scientific">Gordonia bronchialis (strain ATCC 25592 / DSM 43247 / BCRC 13721 / JCM 3198 / KCTC 3076 / NBRC 16047 / NCTC 10667)</name>
    <name type="common">Rhodococcus bronchialis</name>
    <dbReference type="NCBI Taxonomy" id="526226"/>
    <lineage>
        <taxon>Bacteria</taxon>
        <taxon>Bacillati</taxon>
        <taxon>Actinomycetota</taxon>
        <taxon>Actinomycetes</taxon>
        <taxon>Mycobacteriales</taxon>
        <taxon>Gordoniaceae</taxon>
        <taxon>Gordonia</taxon>
    </lineage>
</organism>
<comment type="function">
    <text evidence="1">PPIases accelerate the folding of proteins. It catalyzes the cis-trans isomerization of proline imidic peptide bonds in oligopeptides.</text>
</comment>
<dbReference type="InterPro" id="IPR044666">
    <property type="entry name" value="Cyclophilin_A-like"/>
</dbReference>
<dbReference type="KEGG" id="gbr:Gbro_2266"/>
<dbReference type="InterPro" id="IPR002130">
    <property type="entry name" value="Cyclophilin-type_PPIase_dom"/>
</dbReference>
<dbReference type="Proteomes" id="UP000001219">
    <property type="component" value="Chromosome"/>
</dbReference>
<dbReference type="eggNOG" id="COG0652">
    <property type="taxonomic scope" value="Bacteria"/>
</dbReference>
<protein>
    <submittedName>
        <fullName evidence="3">Peptidyl-prolyl cis-trans isomerase (Rotamase)-cyclophilin family-like protein</fullName>
    </submittedName>
</protein>
<dbReference type="HOGENOM" id="CLU_012062_8_3_11"/>
<reference evidence="4" key="1">
    <citation type="submission" date="2009-10" db="EMBL/GenBank/DDBJ databases">
        <title>The complete chromosome of Gordonia bronchialis DSM 43247.</title>
        <authorList>
            <consortium name="US DOE Joint Genome Institute (JGI-PGF)"/>
            <person name="Lucas S."/>
            <person name="Copeland A."/>
            <person name="Lapidus A."/>
            <person name="Glavina del Rio T."/>
            <person name="Dalin E."/>
            <person name="Tice H."/>
            <person name="Bruce D."/>
            <person name="Goodwin L."/>
            <person name="Pitluck S."/>
            <person name="Kyrpides N."/>
            <person name="Mavromatis K."/>
            <person name="Ivanova N."/>
            <person name="Ovchinnikova G."/>
            <person name="Saunders E."/>
            <person name="Brettin T."/>
            <person name="Detter J.C."/>
            <person name="Han C."/>
            <person name="Larimer F."/>
            <person name="Land M."/>
            <person name="Hauser L."/>
            <person name="Markowitz V."/>
            <person name="Cheng J.-F."/>
            <person name="Hugenholtz P."/>
            <person name="Woyke T."/>
            <person name="Wu D."/>
            <person name="Jando M."/>
            <person name="Schneider S."/>
            <person name="Goeker M."/>
            <person name="Klenk H.-P."/>
            <person name="Eisen J.A."/>
        </authorList>
    </citation>
    <scope>NUCLEOTIDE SEQUENCE [LARGE SCALE GENOMIC DNA]</scope>
    <source>
        <strain evidence="4">ATCC 25592 / DSM 43247 / BCRC 13721 / JCM 3198 / KCTC 3076 / NBRC 16047 / NCTC 10667</strain>
    </source>
</reference>
<evidence type="ECO:0000259" key="2">
    <source>
        <dbReference type="PROSITE" id="PS50072"/>
    </source>
</evidence>
<name>D0LCJ3_GORB4</name>
<dbReference type="Pfam" id="PF00160">
    <property type="entry name" value="Pro_isomerase"/>
    <property type="match status" value="1"/>
</dbReference>
<dbReference type="AlphaFoldDB" id="D0LCJ3"/>
<dbReference type="OrthoDB" id="5507614at2"/>
<dbReference type="PANTHER" id="PTHR45625:SF3">
    <property type="entry name" value="PEPTIDYL-PROLYL CIS-TRANS ISOMERASE B-RELATED"/>
    <property type="match status" value="1"/>
</dbReference>
<dbReference type="PROSITE" id="PS51257">
    <property type="entry name" value="PROKAR_LIPOPROTEIN"/>
    <property type="match status" value="1"/>
</dbReference>
<evidence type="ECO:0000313" key="3">
    <source>
        <dbReference type="EMBL" id="ACY21514.1"/>
    </source>
</evidence>
<keyword evidence="3" id="KW-0413">Isomerase</keyword>
<reference evidence="3 4" key="2">
    <citation type="journal article" date="2010" name="Stand. Genomic Sci.">
        <title>Complete genome sequence of Gordonia bronchialis type strain (3410).</title>
        <authorList>
            <person name="Ivanova N."/>
            <person name="Sikorski J."/>
            <person name="Jando M."/>
            <person name="Lapidus A."/>
            <person name="Nolan M."/>
            <person name="Lucas S."/>
            <person name="Del Rio T.G."/>
            <person name="Tice H."/>
            <person name="Copeland A."/>
            <person name="Cheng J.F."/>
            <person name="Chen F."/>
            <person name="Bruce D."/>
            <person name="Goodwin L."/>
            <person name="Pitluck S."/>
            <person name="Mavromatis K."/>
            <person name="Ovchinnikova G."/>
            <person name="Pati A."/>
            <person name="Chen A."/>
            <person name="Palaniappan K."/>
            <person name="Land M."/>
            <person name="Hauser L."/>
            <person name="Chang Y.J."/>
            <person name="Jeffries C.D."/>
            <person name="Chain P."/>
            <person name="Saunders E."/>
            <person name="Han C."/>
            <person name="Detter J.C."/>
            <person name="Brettin T."/>
            <person name="Rohde M."/>
            <person name="Goker M."/>
            <person name="Bristow J."/>
            <person name="Eisen J.A."/>
            <person name="Markowitz V."/>
            <person name="Hugenholtz P."/>
            <person name="Klenk H.P."/>
            <person name="Kyrpides N.C."/>
        </authorList>
    </citation>
    <scope>NUCLEOTIDE SEQUENCE [LARGE SCALE GENOMIC DNA]</scope>
    <source>
        <strain evidence="4">ATCC 25592 / DSM 43247 / BCRC 13721 / JCM 3198 / KCTC 3076 / NBRC 16047 / NCTC 10667</strain>
    </source>
</reference>
<sequence>MTALGRQRRGAAIGVLGLAAGLAVGACAISVDGTPVAAPDPPVRTVACDYQVAPNAFDSLPTTVPPSVPADQRDAYLRYMASLRAGASKQRSAPQPAPRQPETGRVTVTLTTSQGTIPITVEHTGAPCNAGAVLSLAHSGYYDNTDCHRLTAAPALKVLQCGDPTGTGIGGPGWNSPDEFPTDLRPSGPPDPYTGLQAVTYPRGVVAVANSNSSGRTHTGDAQFFIVYGDSQIAANYAVIGSVDTAGLGVVDRVAAGGIAPDLPTETLQDGTPKVRLSITSATVS</sequence>
<gene>
    <name evidence="3" type="ordered locus">Gbro_2266</name>
</gene>
<dbReference type="SUPFAM" id="SSF50891">
    <property type="entry name" value="Cyclophilin-like"/>
    <property type="match status" value="1"/>
</dbReference>
<dbReference type="GO" id="GO:0003755">
    <property type="term" value="F:peptidyl-prolyl cis-trans isomerase activity"/>
    <property type="evidence" value="ECO:0007669"/>
    <property type="project" value="InterPro"/>
</dbReference>
<dbReference type="Gene3D" id="2.40.100.10">
    <property type="entry name" value="Cyclophilin-like"/>
    <property type="match status" value="1"/>
</dbReference>
<keyword evidence="4" id="KW-1185">Reference proteome</keyword>
<evidence type="ECO:0000256" key="1">
    <source>
        <dbReference type="ARBA" id="ARBA00002388"/>
    </source>
</evidence>
<dbReference type="PANTHER" id="PTHR45625">
    <property type="entry name" value="PEPTIDYL-PROLYL CIS-TRANS ISOMERASE-RELATED"/>
    <property type="match status" value="1"/>
</dbReference>
<dbReference type="STRING" id="526226.Gbro_2266"/>